<protein>
    <submittedName>
        <fullName evidence="1">Uncharacterized protein</fullName>
    </submittedName>
</protein>
<accession>A0A6F8SK09</accession>
<organism evidence="1 2">
    <name type="scientific">Adlercreutzia hattorii</name>
    <dbReference type="NCBI Taxonomy" id="2707299"/>
    <lineage>
        <taxon>Bacteria</taxon>
        <taxon>Bacillati</taxon>
        <taxon>Actinomycetota</taxon>
        <taxon>Coriobacteriia</taxon>
        <taxon>Eggerthellales</taxon>
        <taxon>Eggerthellaceae</taxon>
        <taxon>Adlercreutzia</taxon>
    </lineage>
</organism>
<keyword evidence="2" id="KW-1185">Reference proteome</keyword>
<dbReference type="KEGG" id="ahat:ADCFC_05490"/>
<evidence type="ECO:0000313" key="1">
    <source>
        <dbReference type="EMBL" id="BCA87930.1"/>
    </source>
</evidence>
<dbReference type="RefSeq" id="WP_173111896.1">
    <property type="nucleotide sequence ID" value="NZ_AP022829.1"/>
</dbReference>
<dbReference type="EMBL" id="AP022829">
    <property type="protein sequence ID" value="BCA87930.1"/>
    <property type="molecule type" value="Genomic_DNA"/>
</dbReference>
<proteinExistence type="predicted"/>
<reference evidence="2" key="1">
    <citation type="journal article" date="2020" name="Microbiol. Resour. Announc.">
        <title>Complete Genome Sequence of Adlercreutzia sp. Strain 8CFCBH1, a Potent Producer of Equol, Isolated from Healthy Japanese Feces.</title>
        <authorList>
            <person name="Ogata Y."/>
            <person name="Sakamoto M."/>
            <person name="Ohkuma M."/>
            <person name="Hattori M."/>
            <person name="Suda W."/>
        </authorList>
    </citation>
    <scope>NUCLEOTIDE SEQUENCE [LARGE SCALE GENOMIC DNA]</scope>
    <source>
        <strain evidence="2">8CFCBH1</strain>
    </source>
</reference>
<dbReference type="AlphaFoldDB" id="A0A6F8SK09"/>
<dbReference type="Proteomes" id="UP000501727">
    <property type="component" value="Chromosome"/>
</dbReference>
<name>A0A6F8SK09_9ACTN</name>
<reference evidence="2" key="2">
    <citation type="submission" date="2020-03" db="EMBL/GenBank/DDBJ databases">
        <title>Complete Genome Sequence of Adlercreutzia sp. strain 8CFCBH1 Producing Equol, Isolated from Healthy Japanese Feces.</title>
        <authorList>
            <person name="Ogata Y."/>
            <person name="Sakamoto M."/>
            <person name="Ohkuma M."/>
            <person name="Hattori M."/>
            <person name="Suda W."/>
        </authorList>
    </citation>
    <scope>NUCLEOTIDE SEQUENCE [LARGE SCALE GENOMIC DNA]</scope>
    <source>
        <strain evidence="2">8CFCBH1</strain>
    </source>
</reference>
<gene>
    <name evidence="1" type="ORF">ADCFC_04290</name>
</gene>
<evidence type="ECO:0000313" key="2">
    <source>
        <dbReference type="Proteomes" id="UP000501727"/>
    </source>
</evidence>
<sequence>MPKKNKLMLAAAVIAVLLLVGSGVARCSLAREDVESTNSAIEAIEKEEAPTSQQGAPAEGHADKAAGMEALVGTSWTGIEDPAYTLSIVKGAFVEAKDGQTSVTYWTLDAEEATDTTVTATVLASKSLTEAASPYLVTVATEGADTVLRTDALSCSYKKVLLGERALSFTGVTSKLEEAMGVETAKIEAAVSARAAAVSPNASRAIWDAEAWIDYANGAATTTFTLDDGASTMISVTRSSDGASTMISVTRSSDGTIEAL</sequence>